<evidence type="ECO:0000256" key="1">
    <source>
        <dbReference type="ARBA" id="ARBA00022630"/>
    </source>
</evidence>
<reference evidence="5 6" key="1">
    <citation type="submission" date="2018-04" db="EMBL/GenBank/DDBJ databases">
        <title>Sphingobacterium cortibacter sp. nov.</title>
        <authorList>
            <person name="Li Y."/>
        </authorList>
    </citation>
    <scope>NUCLEOTIDE SEQUENCE [LARGE SCALE GENOMIC DNA]</scope>
    <source>
        <strain evidence="5 6">2c-3</strain>
    </source>
</reference>
<keyword evidence="5" id="KW-0503">Monooxygenase</keyword>
<dbReference type="PIRSF" id="PIRSF016578">
    <property type="entry name" value="HsaA"/>
    <property type="match status" value="1"/>
</dbReference>
<dbReference type="PANTHER" id="PTHR48083:SF19">
    <property type="entry name" value="FLAVIN-DEPENDENT MONOOXYGENASE, OXYGENASE SUBUNIT HSAA"/>
    <property type="match status" value="1"/>
</dbReference>
<organism evidence="5 6">
    <name type="scientific">Sphingobacterium corticibacter</name>
    <dbReference type="NCBI Taxonomy" id="2171749"/>
    <lineage>
        <taxon>Bacteria</taxon>
        <taxon>Pseudomonadati</taxon>
        <taxon>Bacteroidota</taxon>
        <taxon>Sphingobacteriia</taxon>
        <taxon>Sphingobacteriales</taxon>
        <taxon>Sphingobacteriaceae</taxon>
        <taxon>Sphingobacterium</taxon>
    </lineage>
</organism>
<dbReference type="GO" id="GO:0003995">
    <property type="term" value="F:acyl-CoA dehydrogenase activity"/>
    <property type="evidence" value="ECO:0007669"/>
    <property type="project" value="TreeGrafter"/>
</dbReference>
<dbReference type="SUPFAM" id="SSF56645">
    <property type="entry name" value="Acyl-CoA dehydrogenase NM domain-like"/>
    <property type="match status" value="1"/>
</dbReference>
<evidence type="ECO:0000256" key="2">
    <source>
        <dbReference type="ARBA" id="ARBA00023002"/>
    </source>
</evidence>
<dbReference type="EMBL" id="QDKG01000001">
    <property type="protein sequence ID" value="PVH26177.1"/>
    <property type="molecule type" value="Genomic_DNA"/>
</dbReference>
<evidence type="ECO:0000313" key="5">
    <source>
        <dbReference type="EMBL" id="PVH26177.1"/>
    </source>
</evidence>
<dbReference type="Gene3D" id="2.40.110.10">
    <property type="entry name" value="Butyryl-CoA Dehydrogenase, subunit A, domain 2"/>
    <property type="match status" value="1"/>
</dbReference>
<evidence type="ECO:0000313" key="6">
    <source>
        <dbReference type="Proteomes" id="UP000245627"/>
    </source>
</evidence>
<dbReference type="InterPro" id="IPR013107">
    <property type="entry name" value="Acyl-CoA_DH_C"/>
</dbReference>
<dbReference type="Gene3D" id="1.10.540.10">
    <property type="entry name" value="Acyl-CoA dehydrogenase/oxidase, N-terminal domain"/>
    <property type="match status" value="1"/>
</dbReference>
<dbReference type="SUPFAM" id="SSF47203">
    <property type="entry name" value="Acyl-CoA dehydrogenase C-terminal domain-like"/>
    <property type="match status" value="1"/>
</dbReference>
<proteinExistence type="predicted"/>
<evidence type="ECO:0000259" key="4">
    <source>
        <dbReference type="Pfam" id="PF08028"/>
    </source>
</evidence>
<dbReference type="InterPro" id="IPR036250">
    <property type="entry name" value="AcylCo_DH-like_C"/>
</dbReference>
<sequence>MSQINLNNPIEEELSNDADYAKVADRFRPIFDKIAIGTLDREKGRRLPYEEIGWLKVAGFGALRIPAKFGGDGFSLPQLFRLLIELAKADSNIVQALRGHFAFVEDRLNAQRFTSQDVWFDRFVKGDLFGNGWTEIGSAKVGELDTRVTKRGDSLLVNGQKYYSTGSIFADWVDLLAHDETTQQDVIVALPRHAEGVEILDDWDGFGQKTTGSGTLKIKNVEIPADHIIPFEHRFKYQTAFYQTFHLATLTGIAQSAVSTFTEEVQKRNRTFSHGNADLVRHDPQILQVIGKASAQSYAAQSITIQVANTLQQAYLAPLSDSEIVDIEANNEAELASSQGQVVIADLVLELTSTLFNALSASASTTNKQLDRFWRNARVVSSHNPLVYKEKVIGDWEVNRTPLPFSWQIGASKN</sequence>
<dbReference type="Proteomes" id="UP000245627">
    <property type="component" value="Unassembled WGS sequence"/>
</dbReference>
<dbReference type="Pfam" id="PF02770">
    <property type="entry name" value="Acyl-CoA_dh_M"/>
    <property type="match status" value="1"/>
</dbReference>
<dbReference type="RefSeq" id="WP_116774022.1">
    <property type="nucleotide sequence ID" value="NZ_QDKG01000001.1"/>
</dbReference>
<dbReference type="InterPro" id="IPR037069">
    <property type="entry name" value="AcylCoA_DH/ox_N_sf"/>
</dbReference>
<keyword evidence="1" id="KW-0285">Flavoprotein</keyword>
<dbReference type="PANTHER" id="PTHR48083">
    <property type="entry name" value="MEDIUM-CHAIN SPECIFIC ACYL-COA DEHYDROGENASE, MITOCHONDRIAL-RELATED"/>
    <property type="match status" value="1"/>
</dbReference>
<dbReference type="GO" id="GO:0016712">
    <property type="term" value="F:oxidoreductase activity, acting on paired donors, with incorporation or reduction of molecular oxygen, reduced flavin or flavoprotein as one donor, and incorporation of one atom of oxygen"/>
    <property type="evidence" value="ECO:0007669"/>
    <property type="project" value="TreeGrafter"/>
</dbReference>
<dbReference type="InterPro" id="IPR006091">
    <property type="entry name" value="Acyl-CoA_Oxase/DH_mid-dom"/>
</dbReference>
<dbReference type="GO" id="GO:0005737">
    <property type="term" value="C:cytoplasm"/>
    <property type="evidence" value="ECO:0007669"/>
    <property type="project" value="TreeGrafter"/>
</dbReference>
<dbReference type="OrthoDB" id="9802867at2"/>
<evidence type="ECO:0000259" key="3">
    <source>
        <dbReference type="Pfam" id="PF02770"/>
    </source>
</evidence>
<dbReference type="AlphaFoldDB" id="A0A2T8HL50"/>
<dbReference type="GO" id="GO:0050660">
    <property type="term" value="F:flavin adenine dinucleotide binding"/>
    <property type="evidence" value="ECO:0007669"/>
    <property type="project" value="InterPro"/>
</dbReference>
<protein>
    <submittedName>
        <fullName evidence="5">Monooxygenase</fullName>
    </submittedName>
</protein>
<keyword evidence="6" id="KW-1185">Reference proteome</keyword>
<dbReference type="Gene3D" id="1.20.140.10">
    <property type="entry name" value="Butyryl-CoA Dehydrogenase, subunit A, domain 3"/>
    <property type="match status" value="1"/>
</dbReference>
<dbReference type="InterPro" id="IPR046373">
    <property type="entry name" value="Acyl-CoA_Oxase/DH_mid-dom_sf"/>
</dbReference>
<gene>
    <name evidence="5" type="ORF">DC487_00690</name>
</gene>
<dbReference type="GO" id="GO:0033539">
    <property type="term" value="P:fatty acid beta-oxidation using acyl-CoA dehydrogenase"/>
    <property type="evidence" value="ECO:0007669"/>
    <property type="project" value="TreeGrafter"/>
</dbReference>
<feature type="domain" description="Acyl-CoA oxidase/dehydrogenase middle" evidence="3">
    <location>
        <begin position="138"/>
        <end position="221"/>
    </location>
</feature>
<comment type="caution">
    <text evidence="5">The sequence shown here is derived from an EMBL/GenBank/DDBJ whole genome shotgun (WGS) entry which is preliminary data.</text>
</comment>
<keyword evidence="2" id="KW-0560">Oxidoreductase</keyword>
<feature type="domain" description="Acyl-CoA dehydrogenase C-terminal" evidence="4">
    <location>
        <begin position="248"/>
        <end position="384"/>
    </location>
</feature>
<dbReference type="InterPro" id="IPR009100">
    <property type="entry name" value="AcylCoA_DH/oxidase_NM_dom_sf"/>
</dbReference>
<name>A0A2T8HL50_9SPHI</name>
<dbReference type="InterPro" id="IPR050741">
    <property type="entry name" value="Acyl-CoA_dehydrogenase"/>
</dbReference>
<accession>A0A2T8HL50</accession>
<dbReference type="Pfam" id="PF08028">
    <property type="entry name" value="Acyl-CoA_dh_2"/>
    <property type="match status" value="1"/>
</dbReference>